<keyword evidence="6" id="KW-1185">Reference proteome</keyword>
<evidence type="ECO:0000256" key="1">
    <source>
        <dbReference type="ARBA" id="ARBA00022884"/>
    </source>
</evidence>
<dbReference type="GO" id="GO:0005829">
    <property type="term" value="C:cytosol"/>
    <property type="evidence" value="ECO:0007669"/>
    <property type="project" value="TreeGrafter"/>
</dbReference>
<feature type="compositionally biased region" description="Basic and acidic residues" evidence="3">
    <location>
        <begin position="179"/>
        <end position="195"/>
    </location>
</feature>
<dbReference type="PANTHER" id="PTHR22792:SF132">
    <property type="entry name" value="LA-RELATED PROTEIN 1"/>
    <property type="match status" value="1"/>
</dbReference>
<dbReference type="InterPro" id="IPR036388">
    <property type="entry name" value="WH-like_DNA-bd_sf"/>
</dbReference>
<reference evidence="5" key="1">
    <citation type="submission" date="2022-07" db="EMBL/GenBank/DDBJ databases">
        <title>Phylogenomic reconstructions and comparative analyses of Kickxellomycotina fungi.</title>
        <authorList>
            <person name="Reynolds N.K."/>
            <person name="Stajich J.E."/>
            <person name="Barry K."/>
            <person name="Grigoriev I.V."/>
            <person name="Crous P."/>
            <person name="Smith M.E."/>
        </authorList>
    </citation>
    <scope>NUCLEOTIDE SEQUENCE</scope>
    <source>
        <strain evidence="5">BCRC 34297</strain>
    </source>
</reference>
<dbReference type="GO" id="GO:0010494">
    <property type="term" value="C:cytoplasmic stress granule"/>
    <property type="evidence" value="ECO:0007669"/>
    <property type="project" value="TreeGrafter"/>
</dbReference>
<evidence type="ECO:0000256" key="2">
    <source>
        <dbReference type="PROSITE-ProRule" id="PRU00332"/>
    </source>
</evidence>
<evidence type="ECO:0000256" key="3">
    <source>
        <dbReference type="SAM" id="MobiDB-lite"/>
    </source>
</evidence>
<feature type="compositionally biased region" description="Polar residues" evidence="3">
    <location>
        <begin position="63"/>
        <end position="72"/>
    </location>
</feature>
<dbReference type="CDD" id="cd07323">
    <property type="entry name" value="LAM"/>
    <property type="match status" value="1"/>
</dbReference>
<evidence type="ECO:0000313" key="6">
    <source>
        <dbReference type="Proteomes" id="UP001140011"/>
    </source>
</evidence>
<name>A0A9W8LC30_9FUNG</name>
<dbReference type="InterPro" id="IPR036390">
    <property type="entry name" value="WH_DNA-bd_sf"/>
</dbReference>
<feature type="compositionally biased region" description="Low complexity" evidence="3">
    <location>
        <begin position="1"/>
        <end position="17"/>
    </location>
</feature>
<evidence type="ECO:0000313" key="5">
    <source>
        <dbReference type="EMBL" id="KAJ2753784.1"/>
    </source>
</evidence>
<proteinExistence type="predicted"/>
<dbReference type="GO" id="GO:0003723">
    <property type="term" value="F:RNA binding"/>
    <property type="evidence" value="ECO:0007669"/>
    <property type="project" value="UniProtKB-UniRule"/>
</dbReference>
<feature type="compositionally biased region" description="Polar residues" evidence="3">
    <location>
        <begin position="120"/>
        <end position="150"/>
    </location>
</feature>
<dbReference type="SUPFAM" id="SSF46785">
    <property type="entry name" value="Winged helix' DNA-binding domain"/>
    <property type="match status" value="1"/>
</dbReference>
<dbReference type="EMBL" id="JANBUH010000162">
    <property type="protein sequence ID" value="KAJ2753784.1"/>
    <property type="molecule type" value="Genomic_DNA"/>
</dbReference>
<keyword evidence="1 2" id="KW-0694">RNA-binding</keyword>
<feature type="compositionally biased region" description="Polar residues" evidence="3">
    <location>
        <begin position="196"/>
        <end position="205"/>
    </location>
</feature>
<evidence type="ECO:0000259" key="4">
    <source>
        <dbReference type="PROSITE" id="PS50961"/>
    </source>
</evidence>
<dbReference type="Proteomes" id="UP001140011">
    <property type="component" value="Unassembled WGS sequence"/>
</dbReference>
<dbReference type="InterPro" id="IPR045180">
    <property type="entry name" value="La_dom_prot"/>
</dbReference>
<feature type="region of interest" description="Disordered" evidence="3">
    <location>
        <begin position="1"/>
        <end position="270"/>
    </location>
</feature>
<comment type="caution">
    <text evidence="5">The sequence shown here is derived from an EMBL/GenBank/DDBJ whole genome shotgun (WGS) entry which is preliminary data.</text>
</comment>
<gene>
    <name evidence="5" type="ORF">GGI19_002882</name>
</gene>
<feature type="compositionally biased region" description="Polar residues" evidence="3">
    <location>
        <begin position="212"/>
        <end position="224"/>
    </location>
</feature>
<dbReference type="Pfam" id="PF05383">
    <property type="entry name" value="La"/>
    <property type="match status" value="1"/>
</dbReference>
<dbReference type="Gene3D" id="1.10.10.10">
    <property type="entry name" value="Winged helix-like DNA-binding domain superfamily/Winged helix DNA-binding domain"/>
    <property type="match status" value="1"/>
</dbReference>
<dbReference type="GO" id="GO:0045727">
    <property type="term" value="P:positive regulation of translation"/>
    <property type="evidence" value="ECO:0007669"/>
    <property type="project" value="TreeGrafter"/>
</dbReference>
<dbReference type="OrthoDB" id="340227at2759"/>
<dbReference type="PROSITE" id="PS50961">
    <property type="entry name" value="HTH_LA"/>
    <property type="match status" value="1"/>
</dbReference>
<dbReference type="InterPro" id="IPR006630">
    <property type="entry name" value="La_HTH"/>
</dbReference>
<feature type="compositionally biased region" description="Low complexity" evidence="3">
    <location>
        <begin position="24"/>
        <end position="39"/>
    </location>
</feature>
<protein>
    <recommendedName>
        <fullName evidence="4">HTH La-type RNA-binding domain-containing protein</fullName>
    </recommendedName>
</protein>
<dbReference type="AlphaFoldDB" id="A0A9W8LC30"/>
<feature type="domain" description="HTH La-type RNA-binding" evidence="4">
    <location>
        <begin position="284"/>
        <end position="375"/>
    </location>
</feature>
<organism evidence="5 6">
    <name type="scientific">Coemansia pectinata</name>
    <dbReference type="NCBI Taxonomy" id="1052879"/>
    <lineage>
        <taxon>Eukaryota</taxon>
        <taxon>Fungi</taxon>
        <taxon>Fungi incertae sedis</taxon>
        <taxon>Zoopagomycota</taxon>
        <taxon>Kickxellomycotina</taxon>
        <taxon>Kickxellomycetes</taxon>
        <taxon>Kickxellales</taxon>
        <taxon>Kickxellaceae</taxon>
        <taxon>Coemansia</taxon>
    </lineage>
</organism>
<dbReference type="SMART" id="SM00715">
    <property type="entry name" value="LA"/>
    <property type="match status" value="1"/>
</dbReference>
<accession>A0A9W8LC30</accession>
<dbReference type="PANTHER" id="PTHR22792">
    <property type="entry name" value="LUPUS LA PROTEIN-RELATED"/>
    <property type="match status" value="1"/>
</dbReference>
<sequence length="393" mass="41696">MSPATATPAPSAPEAAAKLPQQPTSVSAPTATDAASSATMINTPQHAAVPPTRAWKVPEQLALNKTLSSAADPTSWPDPATAASEPTQPQTPSVAAMPVKKGKGKWTPLDAEIQYPKPKNATQTPATPRQLKSQHQNGTAGNGIKQSTGALSKDVSEASSAKGAKPAANSSKRQPPRTDVQHDQQPRQTSAKEDTPVNNSGSNVGATPASADATNQQSPTQGHNSRGPRQTGRGRGRGRGGQTHTPQSRRGGYRATGHAPSHYHGKGNVQAGGYAPLPVTPPLSGDVESVKSFVRAQVEYYFSVENLCKDIFFRTQMDPDGFVPLTLISGFNRLKAVTTDSELIRGALVDSEIVELSDSQDRVRKRGDWATWLFPKQEVVQQQQQQSDALKSE</sequence>
<feature type="compositionally biased region" description="Polar residues" evidence="3">
    <location>
        <begin position="84"/>
        <end position="93"/>
    </location>
</feature>